<dbReference type="PANTHER" id="PTHR30419:SF8">
    <property type="entry name" value="NITROGEN ASSIMILATION TRANSCRIPTIONAL ACTIVATOR-RELATED"/>
    <property type="match status" value="1"/>
</dbReference>
<keyword evidence="4" id="KW-0804">Transcription</keyword>
<dbReference type="SUPFAM" id="SSF46785">
    <property type="entry name" value="Winged helix' DNA-binding domain"/>
    <property type="match status" value="1"/>
</dbReference>
<dbReference type="Gene3D" id="1.10.10.10">
    <property type="entry name" value="Winged helix-like DNA-binding domain superfamily/Winged helix DNA-binding domain"/>
    <property type="match status" value="1"/>
</dbReference>
<name>A0A1X7FU54_9HYPH</name>
<accession>A0A1X7FU54</accession>
<dbReference type="InterPro" id="IPR005119">
    <property type="entry name" value="LysR_subst-bd"/>
</dbReference>
<dbReference type="Pfam" id="PF00126">
    <property type="entry name" value="HTH_1"/>
    <property type="match status" value="1"/>
</dbReference>
<dbReference type="InterPro" id="IPR036390">
    <property type="entry name" value="WH_DNA-bd_sf"/>
</dbReference>
<evidence type="ECO:0000313" key="6">
    <source>
        <dbReference type="EMBL" id="SMF58244.1"/>
    </source>
</evidence>
<dbReference type="EMBL" id="FXAF01000008">
    <property type="protein sequence ID" value="SMF58244.1"/>
    <property type="molecule type" value="Genomic_DNA"/>
</dbReference>
<keyword evidence="3 6" id="KW-0238">DNA-binding</keyword>
<dbReference type="AlphaFoldDB" id="A0A1X7FU54"/>
<sequence length="310" mass="34662">MKESDEEAGFGLKRARAFREVIRSGSTRRAARSLGVTQSAVSQQLKLFEELIGEKLFVRDRRGLIPTTRAIEIYNKIDRYFETLARIENEITGSFGSATRSLTIAAPHLLCLSFVPKLIHALDATEPGMEFYVRAQGYDQVAQSILTEEADIGISRLPLDDRFFEWHTIALSKSVCLLPSAHPLANKERITLNDLDGERFIILEREFASHQTGLNALLYEGRNPVIKVRTDAVGFVVGYVSEGLGISIANEFIARQCAPFDLQIVPFHPPATYEYVLFWRRGAAKNFEKEAFVQAAKRIALEAAQAAQGI</sequence>
<evidence type="ECO:0000256" key="4">
    <source>
        <dbReference type="ARBA" id="ARBA00023163"/>
    </source>
</evidence>
<organism evidence="6 7">
    <name type="scientific">Xaviernesmea oryzae</name>
    <dbReference type="NCBI Taxonomy" id="464029"/>
    <lineage>
        <taxon>Bacteria</taxon>
        <taxon>Pseudomonadati</taxon>
        <taxon>Pseudomonadota</taxon>
        <taxon>Alphaproteobacteria</taxon>
        <taxon>Hyphomicrobiales</taxon>
        <taxon>Rhizobiaceae</taxon>
        <taxon>Rhizobium/Agrobacterium group</taxon>
        <taxon>Xaviernesmea</taxon>
    </lineage>
</organism>
<dbReference type="PANTHER" id="PTHR30419">
    <property type="entry name" value="HTH-TYPE TRANSCRIPTIONAL REGULATOR YBHD"/>
    <property type="match status" value="1"/>
</dbReference>
<gene>
    <name evidence="6" type="ORF">SAMN02982989_0704</name>
</gene>
<dbReference type="InterPro" id="IPR050950">
    <property type="entry name" value="HTH-type_LysR_regulators"/>
</dbReference>
<dbReference type="STRING" id="464029.SAMN02982989_0704"/>
<dbReference type="GO" id="GO:0003700">
    <property type="term" value="F:DNA-binding transcription factor activity"/>
    <property type="evidence" value="ECO:0007669"/>
    <property type="project" value="InterPro"/>
</dbReference>
<keyword evidence="2" id="KW-0805">Transcription regulation</keyword>
<evidence type="ECO:0000313" key="7">
    <source>
        <dbReference type="Proteomes" id="UP000192903"/>
    </source>
</evidence>
<feature type="domain" description="HTH lysR-type" evidence="5">
    <location>
        <begin position="10"/>
        <end position="67"/>
    </location>
</feature>
<dbReference type="InterPro" id="IPR036388">
    <property type="entry name" value="WH-like_DNA-bd_sf"/>
</dbReference>
<dbReference type="GO" id="GO:0003677">
    <property type="term" value="F:DNA binding"/>
    <property type="evidence" value="ECO:0007669"/>
    <property type="project" value="UniProtKB-KW"/>
</dbReference>
<dbReference type="RefSeq" id="WP_085423625.1">
    <property type="nucleotide sequence ID" value="NZ_FXAF01000008.1"/>
</dbReference>
<proteinExistence type="inferred from homology"/>
<dbReference type="PROSITE" id="PS50931">
    <property type="entry name" value="HTH_LYSR"/>
    <property type="match status" value="1"/>
</dbReference>
<evidence type="ECO:0000259" key="5">
    <source>
        <dbReference type="PROSITE" id="PS50931"/>
    </source>
</evidence>
<evidence type="ECO:0000256" key="1">
    <source>
        <dbReference type="ARBA" id="ARBA00009437"/>
    </source>
</evidence>
<evidence type="ECO:0000256" key="3">
    <source>
        <dbReference type="ARBA" id="ARBA00023125"/>
    </source>
</evidence>
<keyword evidence="7" id="KW-1185">Reference proteome</keyword>
<dbReference type="InterPro" id="IPR000847">
    <property type="entry name" value="LysR_HTH_N"/>
</dbReference>
<dbReference type="GO" id="GO:0005829">
    <property type="term" value="C:cytosol"/>
    <property type="evidence" value="ECO:0007669"/>
    <property type="project" value="TreeGrafter"/>
</dbReference>
<evidence type="ECO:0000256" key="2">
    <source>
        <dbReference type="ARBA" id="ARBA00023015"/>
    </source>
</evidence>
<comment type="similarity">
    <text evidence="1">Belongs to the LysR transcriptional regulatory family.</text>
</comment>
<dbReference type="Pfam" id="PF03466">
    <property type="entry name" value="LysR_substrate"/>
    <property type="match status" value="1"/>
</dbReference>
<dbReference type="OrthoDB" id="7260751at2"/>
<dbReference type="SUPFAM" id="SSF53850">
    <property type="entry name" value="Periplasmic binding protein-like II"/>
    <property type="match status" value="1"/>
</dbReference>
<protein>
    <submittedName>
        <fullName evidence="6">DNA-binding transcriptional regulator, LysR family</fullName>
    </submittedName>
</protein>
<dbReference type="PRINTS" id="PR00039">
    <property type="entry name" value="HTHLYSR"/>
</dbReference>
<dbReference type="Gene3D" id="3.40.190.290">
    <property type="match status" value="1"/>
</dbReference>
<reference evidence="7" key="1">
    <citation type="submission" date="2017-04" db="EMBL/GenBank/DDBJ databases">
        <authorList>
            <person name="Varghese N."/>
            <person name="Submissions S."/>
        </authorList>
    </citation>
    <scope>NUCLEOTIDE SEQUENCE [LARGE SCALE GENOMIC DNA]</scope>
    <source>
        <strain evidence="7">B4P</strain>
    </source>
</reference>
<dbReference type="Proteomes" id="UP000192903">
    <property type="component" value="Unassembled WGS sequence"/>
</dbReference>